<dbReference type="InterPro" id="IPR032675">
    <property type="entry name" value="LRR_dom_sf"/>
</dbReference>
<protein>
    <recommendedName>
        <fullName evidence="2">Disease resistance R13L4/SHOC-2-like LRR domain-containing protein</fullName>
    </recommendedName>
</protein>
<dbReference type="InterPro" id="IPR001611">
    <property type="entry name" value="Leu-rich_rpt"/>
</dbReference>
<dbReference type="EMBL" id="CAJGYO010000010">
    <property type="protein sequence ID" value="CAD6257250.1"/>
    <property type="molecule type" value="Genomic_DNA"/>
</dbReference>
<dbReference type="PANTHER" id="PTHR45752:SF187">
    <property type="entry name" value="LEUCINE-RICH REPEAT AND IQ DOMAIN-CONTAINING PROTEIN 4"/>
    <property type="match status" value="1"/>
</dbReference>
<keyword evidence="1" id="KW-0677">Repeat</keyword>
<evidence type="ECO:0000259" key="2">
    <source>
        <dbReference type="Pfam" id="PF23598"/>
    </source>
</evidence>
<keyword evidence="4" id="KW-1185">Reference proteome</keyword>
<dbReference type="OrthoDB" id="694961at2759"/>
<evidence type="ECO:0000313" key="3">
    <source>
        <dbReference type="EMBL" id="CAD6257250.1"/>
    </source>
</evidence>
<comment type="caution">
    <text evidence="3">The sequence shown here is derived from an EMBL/GenBank/DDBJ whole genome shotgun (WGS) entry which is preliminary data.</text>
</comment>
<dbReference type="Gene3D" id="3.80.10.10">
    <property type="entry name" value="Ribonuclease Inhibitor"/>
    <property type="match status" value="1"/>
</dbReference>
<sequence length="218" mass="24563">MGEVILRGISAEAYSEKATIFIMHDLAHDLAISLLGNKLLDKSKQENTMRKSEDYHQYAVLGDCSMPLWLTSAAQLIALRFFDCHSTKLRGAAFAPATTLRVLDLSECCIHKLPDSIGQLKQLRYLSAPGVRDLMFPECIIKLSHLIFLNLHESDIEKIPKSIGEMKDLMHLDLSGWNRIWRLPDSFMSLEKLVHLDFSGSYLMLGESEPLGALSHVH</sequence>
<dbReference type="SUPFAM" id="SSF52058">
    <property type="entry name" value="L domain-like"/>
    <property type="match status" value="1"/>
</dbReference>
<dbReference type="Proteomes" id="UP000604825">
    <property type="component" value="Unassembled WGS sequence"/>
</dbReference>
<name>A0A811QM35_9POAL</name>
<proteinExistence type="predicted"/>
<feature type="domain" description="Disease resistance R13L4/SHOC-2-like LRR" evidence="2">
    <location>
        <begin position="139"/>
        <end position="200"/>
    </location>
</feature>
<evidence type="ECO:0000313" key="4">
    <source>
        <dbReference type="Proteomes" id="UP000604825"/>
    </source>
</evidence>
<evidence type="ECO:0000256" key="1">
    <source>
        <dbReference type="ARBA" id="ARBA00022737"/>
    </source>
</evidence>
<gene>
    <name evidence="3" type="ORF">NCGR_LOCUS40740</name>
</gene>
<reference evidence="3" key="1">
    <citation type="submission" date="2020-10" db="EMBL/GenBank/DDBJ databases">
        <authorList>
            <person name="Han B."/>
            <person name="Lu T."/>
            <person name="Zhao Q."/>
            <person name="Huang X."/>
            <person name="Zhao Y."/>
        </authorList>
    </citation>
    <scope>NUCLEOTIDE SEQUENCE</scope>
</reference>
<dbReference type="AlphaFoldDB" id="A0A811QM35"/>
<organism evidence="3 4">
    <name type="scientific">Miscanthus lutarioriparius</name>
    <dbReference type="NCBI Taxonomy" id="422564"/>
    <lineage>
        <taxon>Eukaryota</taxon>
        <taxon>Viridiplantae</taxon>
        <taxon>Streptophyta</taxon>
        <taxon>Embryophyta</taxon>
        <taxon>Tracheophyta</taxon>
        <taxon>Spermatophyta</taxon>
        <taxon>Magnoliopsida</taxon>
        <taxon>Liliopsida</taxon>
        <taxon>Poales</taxon>
        <taxon>Poaceae</taxon>
        <taxon>PACMAD clade</taxon>
        <taxon>Panicoideae</taxon>
        <taxon>Andropogonodae</taxon>
        <taxon>Andropogoneae</taxon>
        <taxon>Saccharinae</taxon>
        <taxon>Miscanthus</taxon>
    </lineage>
</organism>
<dbReference type="InterPro" id="IPR050715">
    <property type="entry name" value="LRR-SigEffector_domain"/>
</dbReference>
<dbReference type="Pfam" id="PF00560">
    <property type="entry name" value="LRR_1"/>
    <property type="match status" value="1"/>
</dbReference>
<dbReference type="PANTHER" id="PTHR45752">
    <property type="entry name" value="LEUCINE-RICH REPEAT-CONTAINING"/>
    <property type="match status" value="1"/>
</dbReference>
<dbReference type="InterPro" id="IPR055414">
    <property type="entry name" value="LRR_R13L4/SHOC2-like"/>
</dbReference>
<dbReference type="Pfam" id="PF23598">
    <property type="entry name" value="LRR_14"/>
    <property type="match status" value="1"/>
</dbReference>
<accession>A0A811QM35</accession>